<evidence type="ECO:0000256" key="1">
    <source>
        <dbReference type="SAM" id="Phobius"/>
    </source>
</evidence>
<dbReference type="GeneID" id="8984034"/>
<reference evidence="4 6" key="2">
    <citation type="submission" date="2016-10" db="EMBL/GenBank/DDBJ databases">
        <authorList>
            <person name="de Groot N.N."/>
        </authorList>
    </citation>
    <scope>NUCLEOTIDE SEQUENCE [LARGE SCALE GENOMIC DNA]</scope>
    <source>
        <strain evidence="4 6">Z-7982</strain>
    </source>
</reference>
<evidence type="ECO:0000313" key="2">
    <source>
        <dbReference type="EMBL" id="APH38805.1"/>
    </source>
</evidence>
<dbReference type="EMBL" id="RJJG01000006">
    <property type="protein sequence ID" value="RNI07999.1"/>
    <property type="molecule type" value="Genomic_DNA"/>
</dbReference>
<keyword evidence="1" id="KW-0472">Membrane</keyword>
<feature type="transmembrane region" description="Helical" evidence="1">
    <location>
        <begin position="36"/>
        <end position="54"/>
    </location>
</feature>
<proteinExistence type="predicted"/>
<gene>
    <name evidence="2" type="ORF">BHR79_04415</name>
    <name evidence="3" type="ORF">EFE40_08590</name>
    <name evidence="4" type="ORF">SAMN04515625_1490</name>
</gene>
<dbReference type="RefSeq" id="WP_013038284.1">
    <property type="nucleotide sequence ID" value="NZ_CP017921.1"/>
</dbReference>
<keyword evidence="1" id="KW-1133">Transmembrane helix</keyword>
<evidence type="ECO:0000313" key="5">
    <source>
        <dbReference type="Proteomes" id="UP000186879"/>
    </source>
</evidence>
<evidence type="ECO:0000313" key="4">
    <source>
        <dbReference type="EMBL" id="SDW71794.1"/>
    </source>
</evidence>
<dbReference type="Proteomes" id="UP000198669">
    <property type="component" value="Unassembled WGS sequence"/>
</dbReference>
<reference evidence="3 7" key="3">
    <citation type="submission" date="2018-10" db="EMBL/GenBank/DDBJ databases">
        <title>Cultivation of a novel Methanohalophilus strain from Kebrit Deep of the Red Sea and a genomic comparison of members of the genus Methanohalophilus.</title>
        <authorList>
            <person name="Guan Y."/>
            <person name="Ngugi D.K."/>
            <person name="Stingl U."/>
        </authorList>
    </citation>
    <scope>NUCLEOTIDE SEQUENCE [LARGE SCALE GENOMIC DNA]</scope>
    <source>
        <strain evidence="3 7">DSM 3094</strain>
    </source>
</reference>
<dbReference type="AlphaFoldDB" id="A0A1L3Q1S4"/>
<dbReference type="EMBL" id="CP017921">
    <property type="protein sequence ID" value="APH38805.1"/>
    <property type="molecule type" value="Genomic_DNA"/>
</dbReference>
<protein>
    <submittedName>
        <fullName evidence="2">Uncharacterized protein</fullName>
    </submittedName>
</protein>
<evidence type="ECO:0000313" key="3">
    <source>
        <dbReference type="EMBL" id="RNI07999.1"/>
    </source>
</evidence>
<dbReference type="OrthoDB" id="147316at2157"/>
<feature type="transmembrane region" description="Helical" evidence="1">
    <location>
        <begin position="7"/>
        <end position="24"/>
    </location>
</feature>
<name>A0A1L3Q1S4_9EURY</name>
<evidence type="ECO:0000313" key="6">
    <source>
        <dbReference type="Proteomes" id="UP000198669"/>
    </source>
</evidence>
<dbReference type="Proteomes" id="UP000267921">
    <property type="component" value="Unassembled WGS sequence"/>
</dbReference>
<dbReference type="Proteomes" id="UP000186879">
    <property type="component" value="Chromosome"/>
</dbReference>
<keyword evidence="5" id="KW-1185">Reference proteome</keyword>
<accession>A0A1L3Q1S4</accession>
<sequence>METRDIVFSIVMVVSAFVLTYVWLGRFKYSPANSLIVLAAIVMVGALAAMLLSLDMRMRKIEEQLDLRERSLRINIQSVEDNMGKKIDTVTNVVDDAMETFNRRNYR</sequence>
<dbReference type="EMBL" id="FNMU01000004">
    <property type="protein sequence ID" value="SDW71794.1"/>
    <property type="molecule type" value="Genomic_DNA"/>
</dbReference>
<keyword evidence="1" id="KW-0812">Transmembrane</keyword>
<dbReference type="STRING" id="2177.BHR79_04415"/>
<reference evidence="2 5" key="1">
    <citation type="submission" date="2016-10" db="EMBL/GenBank/DDBJ databases">
        <title>Methanohalophilus halophilus.</title>
        <authorList>
            <person name="L'haridon S."/>
        </authorList>
    </citation>
    <scope>NUCLEOTIDE SEQUENCE [LARGE SCALE GENOMIC DNA]</scope>
    <source>
        <strain evidence="2 5">Z-7982</strain>
    </source>
</reference>
<organism evidence="2 5">
    <name type="scientific">Methanohalophilus halophilus</name>
    <dbReference type="NCBI Taxonomy" id="2177"/>
    <lineage>
        <taxon>Archaea</taxon>
        <taxon>Methanobacteriati</taxon>
        <taxon>Methanobacteriota</taxon>
        <taxon>Stenosarchaea group</taxon>
        <taxon>Methanomicrobia</taxon>
        <taxon>Methanosarcinales</taxon>
        <taxon>Methanosarcinaceae</taxon>
        <taxon>Methanohalophilus</taxon>
    </lineage>
</organism>
<dbReference type="KEGG" id="mhaz:BHR79_04415"/>
<evidence type="ECO:0000313" key="7">
    <source>
        <dbReference type="Proteomes" id="UP000267921"/>
    </source>
</evidence>